<accession>A0A0V0HTA3</accession>
<feature type="compositionally biased region" description="Polar residues" evidence="1">
    <location>
        <begin position="58"/>
        <end position="75"/>
    </location>
</feature>
<evidence type="ECO:0000313" key="2">
    <source>
        <dbReference type="EMBL" id="JAP23660.1"/>
    </source>
</evidence>
<dbReference type="AlphaFoldDB" id="A0A0V0HTA3"/>
<organism evidence="2">
    <name type="scientific">Solanum chacoense</name>
    <name type="common">Chaco potato</name>
    <dbReference type="NCBI Taxonomy" id="4108"/>
    <lineage>
        <taxon>Eukaryota</taxon>
        <taxon>Viridiplantae</taxon>
        <taxon>Streptophyta</taxon>
        <taxon>Embryophyta</taxon>
        <taxon>Tracheophyta</taxon>
        <taxon>Spermatophyta</taxon>
        <taxon>Magnoliopsida</taxon>
        <taxon>eudicotyledons</taxon>
        <taxon>Gunneridae</taxon>
        <taxon>Pentapetalae</taxon>
        <taxon>asterids</taxon>
        <taxon>lamiids</taxon>
        <taxon>Solanales</taxon>
        <taxon>Solanaceae</taxon>
        <taxon>Solanoideae</taxon>
        <taxon>Solaneae</taxon>
        <taxon>Solanum</taxon>
    </lineage>
</organism>
<reference evidence="2" key="1">
    <citation type="submission" date="2015-12" db="EMBL/GenBank/DDBJ databases">
        <title>Gene expression during late stages of embryo sac development: a critical building block for successful pollen-pistil interactions.</title>
        <authorList>
            <person name="Liu Y."/>
            <person name="Joly V."/>
            <person name="Sabar M."/>
            <person name="Matton D.P."/>
        </authorList>
    </citation>
    <scope>NUCLEOTIDE SEQUENCE</scope>
</reference>
<evidence type="ECO:0000256" key="1">
    <source>
        <dbReference type="SAM" id="MobiDB-lite"/>
    </source>
</evidence>
<feature type="region of interest" description="Disordered" evidence="1">
    <location>
        <begin position="1"/>
        <end position="77"/>
    </location>
</feature>
<sequence length="93" mass="10124">MSTVQRRQQTVDVPKENGGARVQQQQLPDVMQSRGGKMSSRPDTPSVTGTARIIPSRYRQTPQSVLRSSSTSNPGYASVSAAAKLLQELRVLL</sequence>
<feature type="compositionally biased region" description="Polar residues" evidence="1">
    <location>
        <begin position="1"/>
        <end position="11"/>
    </location>
</feature>
<dbReference type="EMBL" id="GEDG01015232">
    <property type="protein sequence ID" value="JAP23660.1"/>
    <property type="molecule type" value="Transcribed_RNA"/>
</dbReference>
<proteinExistence type="predicted"/>
<name>A0A0V0HTA3_SOLCH</name>
<protein>
    <submittedName>
        <fullName evidence="2">Putative ovule protein</fullName>
    </submittedName>
</protein>